<keyword evidence="7 9" id="KW-0663">Pyridoxal phosphate</keyword>
<dbReference type="InterPro" id="IPR005861">
    <property type="entry name" value="HisP_aminotrans"/>
</dbReference>
<dbReference type="STRING" id="86166.TAGGR_1912"/>
<dbReference type="UniPathway" id="UPA00031">
    <property type="reaction ID" value="UER00012"/>
</dbReference>
<dbReference type="InterPro" id="IPR050106">
    <property type="entry name" value="HistidinolP_aminotransfase"/>
</dbReference>
<protein>
    <recommendedName>
        <fullName evidence="9">Histidinol-phosphate aminotransferase</fullName>
        <ecNumber evidence="9">2.6.1.9</ecNumber>
    </recommendedName>
    <alternativeName>
        <fullName evidence="9">Imidazole acetol-phosphate transaminase</fullName>
    </alternativeName>
</protein>
<comment type="catalytic activity">
    <reaction evidence="8 9">
        <text>L-histidinol phosphate + 2-oxoglutarate = 3-(imidazol-4-yl)-2-oxopropyl phosphate + L-glutamate</text>
        <dbReference type="Rhea" id="RHEA:23744"/>
        <dbReference type="ChEBI" id="CHEBI:16810"/>
        <dbReference type="ChEBI" id="CHEBI:29985"/>
        <dbReference type="ChEBI" id="CHEBI:57766"/>
        <dbReference type="ChEBI" id="CHEBI:57980"/>
        <dbReference type="EC" id="2.6.1.9"/>
    </reaction>
</comment>
<evidence type="ECO:0000256" key="1">
    <source>
        <dbReference type="ARBA" id="ARBA00001933"/>
    </source>
</evidence>
<evidence type="ECO:0000256" key="8">
    <source>
        <dbReference type="ARBA" id="ARBA00047481"/>
    </source>
</evidence>
<feature type="modified residue" description="N6-(pyridoxal phosphate)lysine" evidence="9">
    <location>
        <position position="231"/>
    </location>
</feature>
<feature type="domain" description="Aminotransferase class I/classII large" evidence="10">
    <location>
        <begin position="31"/>
        <end position="363"/>
    </location>
</feature>
<dbReference type="RefSeq" id="WP_059176156.1">
    <property type="nucleotide sequence ID" value="NZ_BCNO01000001.1"/>
</dbReference>
<proteinExistence type="inferred from homology"/>
<keyword evidence="9" id="KW-0368">Histidine biosynthesis</keyword>
<dbReference type="PROSITE" id="PS00599">
    <property type="entry name" value="AA_TRANSFER_CLASS_2"/>
    <property type="match status" value="1"/>
</dbReference>
<dbReference type="GO" id="GO:0000105">
    <property type="term" value="P:L-histidine biosynthetic process"/>
    <property type="evidence" value="ECO:0007669"/>
    <property type="project" value="UniProtKB-UniRule"/>
</dbReference>
<comment type="caution">
    <text evidence="11">The sequence shown here is derived from an EMBL/GenBank/DDBJ whole genome shotgun (WGS) entry which is preliminary data.</text>
</comment>
<dbReference type="InterPro" id="IPR001917">
    <property type="entry name" value="Aminotrans_II_pyridoxalP_BS"/>
</dbReference>
<dbReference type="NCBIfam" id="TIGR01141">
    <property type="entry name" value="hisC"/>
    <property type="match status" value="1"/>
</dbReference>
<evidence type="ECO:0000256" key="3">
    <source>
        <dbReference type="ARBA" id="ARBA00007970"/>
    </source>
</evidence>
<dbReference type="InterPro" id="IPR015421">
    <property type="entry name" value="PyrdxlP-dep_Trfase_major"/>
</dbReference>
<comment type="cofactor">
    <cofactor evidence="1 9">
        <name>pyridoxal 5'-phosphate</name>
        <dbReference type="ChEBI" id="CHEBI:597326"/>
    </cofactor>
</comment>
<comment type="subunit">
    <text evidence="4 9">Homodimer.</text>
</comment>
<dbReference type="SUPFAM" id="SSF53383">
    <property type="entry name" value="PLP-dependent transferases"/>
    <property type="match status" value="1"/>
</dbReference>
<evidence type="ECO:0000256" key="9">
    <source>
        <dbReference type="HAMAP-Rule" id="MF_01023"/>
    </source>
</evidence>
<name>A0A0U9HNU6_9BACT</name>
<evidence type="ECO:0000256" key="4">
    <source>
        <dbReference type="ARBA" id="ARBA00011738"/>
    </source>
</evidence>
<dbReference type="OrthoDB" id="9813612at2"/>
<dbReference type="InterPro" id="IPR015424">
    <property type="entry name" value="PyrdxlP-dep_Trfase"/>
</dbReference>
<dbReference type="Gene3D" id="3.90.1150.10">
    <property type="entry name" value="Aspartate Aminotransferase, domain 1"/>
    <property type="match status" value="1"/>
</dbReference>
<dbReference type="AlphaFoldDB" id="A0A0U9HNU6"/>
<keyword evidence="9" id="KW-0028">Amino-acid biosynthesis</keyword>
<evidence type="ECO:0000259" key="10">
    <source>
        <dbReference type="Pfam" id="PF00155"/>
    </source>
</evidence>
<evidence type="ECO:0000256" key="2">
    <source>
        <dbReference type="ARBA" id="ARBA00005011"/>
    </source>
</evidence>
<dbReference type="PANTHER" id="PTHR43643:SF3">
    <property type="entry name" value="HISTIDINOL-PHOSPHATE AMINOTRANSFERASE"/>
    <property type="match status" value="1"/>
</dbReference>
<dbReference type="Proteomes" id="UP000054976">
    <property type="component" value="Unassembled WGS sequence"/>
</dbReference>
<evidence type="ECO:0000256" key="6">
    <source>
        <dbReference type="ARBA" id="ARBA00022679"/>
    </source>
</evidence>
<evidence type="ECO:0000256" key="5">
    <source>
        <dbReference type="ARBA" id="ARBA00022576"/>
    </source>
</evidence>
<dbReference type="EC" id="2.6.1.9" evidence="9"/>
<dbReference type="HAMAP" id="MF_01023">
    <property type="entry name" value="HisC_aminotrans_2"/>
    <property type="match status" value="1"/>
</dbReference>
<sequence length="369" mass="41695">MIKPLPYVQKIQPYIPGKPIKEVERELGIKQCIKLASNENPLGPSPKVVEAIREFLSNPVELARYPEGSGFYLKNALCELFTKKGVKITHDEIILGNGSNELIDIAVKTYIGPGDEAVMATPSFVVYAMSVTAQGGIPKEIPLKDWRHDLDAMLNEITERTKIVFIANPNNPTGTMNYAEEFDRFMKALPEDILVVVDEAYYEYVTEPEYPDTLNYFKEGKDIMILRTFSKAYGLASLRIGYGIAKKEIITEMNRIREPFNTNTIAQIAAEAALKDEEHLNKVLAINEKGKQYLYSELDKIKEIQYLPTQTNFIYIILPESISSKEVFDYLLRQGVIVRPVGPHQIRVTIGLPEENKAFIEALKKFLGG</sequence>
<comment type="pathway">
    <text evidence="2 9">Amino-acid biosynthesis; L-histidine biosynthesis; L-histidine from 5-phospho-alpha-D-ribose 1-diphosphate: step 7/9.</text>
</comment>
<evidence type="ECO:0000313" key="11">
    <source>
        <dbReference type="EMBL" id="GAQ94727.1"/>
    </source>
</evidence>
<dbReference type="CDD" id="cd00609">
    <property type="entry name" value="AAT_like"/>
    <property type="match status" value="1"/>
</dbReference>
<dbReference type="InterPro" id="IPR004839">
    <property type="entry name" value="Aminotransferase_I/II_large"/>
</dbReference>
<dbReference type="Pfam" id="PF00155">
    <property type="entry name" value="Aminotran_1_2"/>
    <property type="match status" value="1"/>
</dbReference>
<gene>
    <name evidence="9" type="primary">hisC</name>
    <name evidence="11" type="ORF">TAGGR_1912</name>
</gene>
<dbReference type="GO" id="GO:0030170">
    <property type="term" value="F:pyridoxal phosphate binding"/>
    <property type="evidence" value="ECO:0007669"/>
    <property type="project" value="InterPro"/>
</dbReference>
<dbReference type="PANTHER" id="PTHR43643">
    <property type="entry name" value="HISTIDINOL-PHOSPHATE AMINOTRANSFERASE 2"/>
    <property type="match status" value="1"/>
</dbReference>
<evidence type="ECO:0000313" key="12">
    <source>
        <dbReference type="Proteomes" id="UP000054976"/>
    </source>
</evidence>
<dbReference type="Gene3D" id="3.40.640.10">
    <property type="entry name" value="Type I PLP-dependent aspartate aminotransferase-like (Major domain)"/>
    <property type="match status" value="1"/>
</dbReference>
<keyword evidence="12" id="KW-1185">Reference proteome</keyword>
<dbReference type="InterPro" id="IPR015422">
    <property type="entry name" value="PyrdxlP-dep_Trfase_small"/>
</dbReference>
<evidence type="ECO:0000256" key="7">
    <source>
        <dbReference type="ARBA" id="ARBA00022898"/>
    </source>
</evidence>
<reference evidence="12" key="1">
    <citation type="submission" date="2016-01" db="EMBL/GenBank/DDBJ databases">
        <title>Draft genome sequence of Thermodesulfovibrio aggregans strain TGE-P1.</title>
        <authorList>
            <person name="Sekiguchi Y."/>
            <person name="Ohashi A."/>
            <person name="Matsuura N."/>
            <person name="Tourlousse M.D."/>
        </authorList>
    </citation>
    <scope>NUCLEOTIDE SEQUENCE [LARGE SCALE GENOMIC DNA]</scope>
    <source>
        <strain evidence="12">TGE-P1</strain>
    </source>
</reference>
<dbReference type="EMBL" id="BCNO01000001">
    <property type="protein sequence ID" value="GAQ94727.1"/>
    <property type="molecule type" value="Genomic_DNA"/>
</dbReference>
<organism evidence="11 12">
    <name type="scientific">Thermodesulfovibrio aggregans</name>
    <dbReference type="NCBI Taxonomy" id="86166"/>
    <lineage>
        <taxon>Bacteria</taxon>
        <taxon>Pseudomonadati</taxon>
        <taxon>Nitrospirota</taxon>
        <taxon>Thermodesulfovibrionia</taxon>
        <taxon>Thermodesulfovibrionales</taxon>
        <taxon>Thermodesulfovibrionaceae</taxon>
        <taxon>Thermodesulfovibrio</taxon>
    </lineage>
</organism>
<comment type="similarity">
    <text evidence="3 9">Belongs to the class-II pyridoxal-phosphate-dependent aminotransferase family. Histidinol-phosphate aminotransferase subfamily.</text>
</comment>
<accession>A0A0U9HNU6</accession>
<keyword evidence="5 9" id="KW-0032">Aminotransferase</keyword>
<keyword evidence="6 9" id="KW-0808">Transferase</keyword>
<dbReference type="GO" id="GO:0004400">
    <property type="term" value="F:histidinol-phosphate transaminase activity"/>
    <property type="evidence" value="ECO:0007669"/>
    <property type="project" value="UniProtKB-UniRule"/>
</dbReference>